<dbReference type="PANTHER" id="PTHR48182">
    <property type="entry name" value="PROTEIN SERAC1"/>
    <property type="match status" value="1"/>
</dbReference>
<dbReference type="PANTHER" id="PTHR48182:SF2">
    <property type="entry name" value="PROTEIN SERAC1"/>
    <property type="match status" value="1"/>
</dbReference>
<accession>A0AAV9VAX3</accession>
<protein>
    <recommendedName>
        <fullName evidence="10">DUF676 domain-containing protein</fullName>
    </recommendedName>
</protein>
<dbReference type="GO" id="GO:0005783">
    <property type="term" value="C:endoplasmic reticulum"/>
    <property type="evidence" value="ECO:0007669"/>
    <property type="project" value="UniProtKB-SubCell"/>
</dbReference>
<name>A0AAV9VAX3_9PEZI</name>
<dbReference type="InterPro" id="IPR052374">
    <property type="entry name" value="SERAC1"/>
</dbReference>
<dbReference type="InterPro" id="IPR029058">
    <property type="entry name" value="AB_hydrolase_fold"/>
</dbReference>
<keyword evidence="9" id="KW-1185">Reference proteome</keyword>
<proteinExistence type="predicted"/>
<reference evidence="8 9" key="1">
    <citation type="submission" date="2019-10" db="EMBL/GenBank/DDBJ databases">
        <authorList>
            <person name="Palmer J.M."/>
        </authorList>
    </citation>
    <scope>NUCLEOTIDE SEQUENCE [LARGE SCALE GENOMIC DNA]</scope>
    <source>
        <strain evidence="8 9">TWF696</strain>
    </source>
</reference>
<evidence type="ECO:0000256" key="1">
    <source>
        <dbReference type="ARBA" id="ARBA00004173"/>
    </source>
</evidence>
<evidence type="ECO:0008006" key="10">
    <source>
        <dbReference type="Google" id="ProtNLM"/>
    </source>
</evidence>
<feature type="transmembrane region" description="Helical" evidence="7">
    <location>
        <begin position="54"/>
        <end position="74"/>
    </location>
</feature>
<comment type="caution">
    <text evidence="8">The sequence shown here is derived from an EMBL/GenBank/DDBJ whole genome shotgun (WGS) entry which is preliminary data.</text>
</comment>
<dbReference type="GO" id="GO:0016020">
    <property type="term" value="C:membrane"/>
    <property type="evidence" value="ECO:0007669"/>
    <property type="project" value="UniProtKB-SubCell"/>
</dbReference>
<gene>
    <name evidence="8" type="ORF">TWF696_000309</name>
</gene>
<dbReference type="AlphaFoldDB" id="A0AAV9VAX3"/>
<keyword evidence="5" id="KW-0496">Mitochondrion</keyword>
<sequence length="658" mass="74795">MALLGQLALELCLLCAVSPILGSFCWRLIGLSVYVTFYAYASFRETLARSDSSFIAILSRLYILSALTLWCNLLSPLHDFKPSLELKDAWTPYSTRSNHQQVLFAYNPMRKASLDIIAIHGLGSDPYSAWTYGNSSTGVLWLRDLLPQKPDFEDVRIVMINHQTYWDSYSVSLMLDHQASELIKSIDTVHQEDPARPIIFMAHSYSGVLLKQALVQAKGRYGFAEMTRGIIFLGVPHTGTVAAFYAACLACTSFFRGASTELLEFVFPESPGPAKLESAFYDAYVNTPIVKPVIYDVWENRPGSMGKFDFGPTVGPIHMQPRHGNFKLMDTEHRGLIKYHSSDDPNFLAMLEILRAIKQHAVQSVTDMSPPRPPYIEPEVAPGAESEAGLKAEPKTFLGLASLGMPFVFPKISSMEAAGFYGLQDLVATRMVRRKTTERGLVPRVIRFALFGAVVHAPASQVQMWFLNWVFGERDEVWAQLVRVILFNIWIVSYLNILFVSALVVTHSPDLEDDHWTWEVQNTVLRLLTLWSWIMAPIYLWIAYMDLPRALWEPWFHLVRFHLCLWANQRVKSGQWSRSVPEASEKDGKNREAVRPTREALRMDRLQTEDDEERNAIWPGGFLSALMTVISKITGYWMDMTPLPKSEPRVTKLVFPRR</sequence>
<evidence type="ECO:0000313" key="8">
    <source>
        <dbReference type="EMBL" id="KAK6359142.1"/>
    </source>
</evidence>
<evidence type="ECO:0000313" key="9">
    <source>
        <dbReference type="Proteomes" id="UP001375240"/>
    </source>
</evidence>
<evidence type="ECO:0000256" key="3">
    <source>
        <dbReference type="ARBA" id="ARBA00004370"/>
    </source>
</evidence>
<keyword evidence="7" id="KW-0812">Transmembrane</keyword>
<feature type="transmembrane region" description="Helical" evidence="7">
    <location>
        <begin position="441"/>
        <end position="461"/>
    </location>
</feature>
<keyword evidence="4" id="KW-0256">Endoplasmic reticulum</keyword>
<comment type="subcellular location">
    <subcellularLocation>
        <location evidence="2">Endoplasmic reticulum</location>
    </subcellularLocation>
    <subcellularLocation>
        <location evidence="3">Membrane</location>
    </subcellularLocation>
    <subcellularLocation>
        <location evidence="1">Mitochondrion</location>
    </subcellularLocation>
</comment>
<keyword evidence="7" id="KW-1133">Transmembrane helix</keyword>
<evidence type="ECO:0000256" key="5">
    <source>
        <dbReference type="ARBA" id="ARBA00023128"/>
    </source>
</evidence>
<dbReference type="Gene3D" id="3.40.50.1820">
    <property type="entry name" value="alpha/beta hydrolase"/>
    <property type="match status" value="1"/>
</dbReference>
<dbReference type="GO" id="GO:0005739">
    <property type="term" value="C:mitochondrion"/>
    <property type="evidence" value="ECO:0007669"/>
    <property type="project" value="UniProtKB-SubCell"/>
</dbReference>
<dbReference type="Proteomes" id="UP001375240">
    <property type="component" value="Unassembled WGS sequence"/>
</dbReference>
<organism evidence="8 9">
    <name type="scientific">Orbilia brochopaga</name>
    <dbReference type="NCBI Taxonomy" id="3140254"/>
    <lineage>
        <taxon>Eukaryota</taxon>
        <taxon>Fungi</taxon>
        <taxon>Dikarya</taxon>
        <taxon>Ascomycota</taxon>
        <taxon>Pezizomycotina</taxon>
        <taxon>Orbiliomycetes</taxon>
        <taxon>Orbiliales</taxon>
        <taxon>Orbiliaceae</taxon>
        <taxon>Orbilia</taxon>
    </lineage>
</organism>
<evidence type="ECO:0000256" key="2">
    <source>
        <dbReference type="ARBA" id="ARBA00004240"/>
    </source>
</evidence>
<feature type="transmembrane region" description="Helical" evidence="7">
    <location>
        <begin position="524"/>
        <end position="544"/>
    </location>
</feature>
<feature type="transmembrane region" description="Helical" evidence="7">
    <location>
        <begin position="481"/>
        <end position="504"/>
    </location>
</feature>
<evidence type="ECO:0000256" key="7">
    <source>
        <dbReference type="SAM" id="Phobius"/>
    </source>
</evidence>
<dbReference type="EMBL" id="JAVHNQ010000001">
    <property type="protein sequence ID" value="KAK6359142.1"/>
    <property type="molecule type" value="Genomic_DNA"/>
</dbReference>
<dbReference type="SUPFAM" id="SSF53474">
    <property type="entry name" value="alpha/beta-Hydrolases"/>
    <property type="match status" value="1"/>
</dbReference>
<keyword evidence="6 7" id="KW-0472">Membrane</keyword>
<evidence type="ECO:0000256" key="6">
    <source>
        <dbReference type="ARBA" id="ARBA00023136"/>
    </source>
</evidence>
<evidence type="ECO:0000256" key="4">
    <source>
        <dbReference type="ARBA" id="ARBA00022824"/>
    </source>
</evidence>